<feature type="compositionally biased region" description="Pro residues" evidence="5">
    <location>
        <begin position="337"/>
        <end position="349"/>
    </location>
</feature>
<evidence type="ECO:0000256" key="5">
    <source>
        <dbReference type="SAM" id="MobiDB-lite"/>
    </source>
</evidence>
<dbReference type="PROSITE" id="PS01359">
    <property type="entry name" value="ZF_PHD_1"/>
    <property type="match status" value="1"/>
</dbReference>
<evidence type="ECO:0000256" key="1">
    <source>
        <dbReference type="ARBA" id="ARBA00022723"/>
    </source>
</evidence>
<proteinExistence type="predicted"/>
<sequence>MASRQVARGQSKKTTSGTGSATSQAITNGHLICPTCSEEIVDPVGKKKGHQSIECNGPCHMWLHRQCAGLSRAAFDAAGASNDPFFCPQCVISNQNQEITTLKLKLDEVLNELSALKNEVANLKTEVSQHLVQDDNNPDSIPTDSTMPRTSARPVGNSSRVNMQNRSLPRDRSCNLVIYGIPECPHGTNRMARGLRDQDSVLEILSRLCPSFSTHSIRELFRLGKYSRDRSRPILVKLQRSLDVSVILSNKRRLEDSPGISVRPDLSPSDKITHSILLRERRSLISSGKDSRNISIRQNCIYLGRSLHGKVIDGSFVPESNMDSTVSSPDSSDPPADLTPPTTPSPEAPPTLVTTPSPSLSSAPASNTIATPPSPGSFQ</sequence>
<reference evidence="7" key="1">
    <citation type="submission" date="2017-05" db="UniProtKB">
        <authorList>
            <consortium name="EnsemblMetazoa"/>
        </authorList>
    </citation>
    <scope>IDENTIFICATION</scope>
</reference>
<dbReference type="InterPro" id="IPR019787">
    <property type="entry name" value="Znf_PHD-finger"/>
</dbReference>
<dbReference type="PANTHER" id="PTHR37445:SF3">
    <property type="entry name" value="ZINC FINGER PHD-TYPE DOMAIN-CONTAINING PROTEIN"/>
    <property type="match status" value="1"/>
</dbReference>
<feature type="compositionally biased region" description="Low complexity" evidence="5">
    <location>
        <begin position="350"/>
        <end position="366"/>
    </location>
</feature>
<dbReference type="InParanoid" id="A0A1X7STC2"/>
<dbReference type="GO" id="GO:0008270">
    <property type="term" value="F:zinc ion binding"/>
    <property type="evidence" value="ECO:0007669"/>
    <property type="project" value="UniProtKB-KW"/>
</dbReference>
<keyword evidence="3" id="KW-0862">Zinc</keyword>
<dbReference type="InterPro" id="IPR011011">
    <property type="entry name" value="Znf_FYVE_PHD"/>
</dbReference>
<evidence type="ECO:0000256" key="4">
    <source>
        <dbReference type="PROSITE-ProRule" id="PRU00146"/>
    </source>
</evidence>
<feature type="region of interest" description="Disordered" evidence="5">
    <location>
        <begin position="1"/>
        <end position="23"/>
    </location>
</feature>
<dbReference type="SUPFAM" id="SSF57903">
    <property type="entry name" value="FYVE/PHD zinc finger"/>
    <property type="match status" value="1"/>
</dbReference>
<feature type="region of interest" description="Disordered" evidence="5">
    <location>
        <begin position="130"/>
        <end position="165"/>
    </location>
</feature>
<evidence type="ECO:0000256" key="2">
    <source>
        <dbReference type="ARBA" id="ARBA00022771"/>
    </source>
</evidence>
<name>A0A1X7STC2_AMPQE</name>
<feature type="compositionally biased region" description="Polar residues" evidence="5">
    <location>
        <begin position="130"/>
        <end position="149"/>
    </location>
</feature>
<accession>A0A1X7STC2</accession>
<dbReference type="InterPro" id="IPR019786">
    <property type="entry name" value="Zinc_finger_PHD-type_CS"/>
</dbReference>
<keyword evidence="1" id="KW-0479">Metal-binding</keyword>
<feature type="compositionally biased region" description="Low complexity" evidence="5">
    <location>
        <begin position="12"/>
        <end position="23"/>
    </location>
</feature>
<evidence type="ECO:0000259" key="6">
    <source>
        <dbReference type="PROSITE" id="PS50016"/>
    </source>
</evidence>
<protein>
    <recommendedName>
        <fullName evidence="6">PHD-type domain-containing protein</fullName>
    </recommendedName>
</protein>
<organism evidence="7">
    <name type="scientific">Amphimedon queenslandica</name>
    <name type="common">Sponge</name>
    <dbReference type="NCBI Taxonomy" id="400682"/>
    <lineage>
        <taxon>Eukaryota</taxon>
        <taxon>Metazoa</taxon>
        <taxon>Porifera</taxon>
        <taxon>Demospongiae</taxon>
        <taxon>Heteroscleromorpha</taxon>
        <taxon>Haplosclerida</taxon>
        <taxon>Niphatidae</taxon>
        <taxon>Amphimedon</taxon>
    </lineage>
</organism>
<feature type="compositionally biased region" description="Low complexity" evidence="5">
    <location>
        <begin position="323"/>
        <end position="336"/>
    </location>
</feature>
<evidence type="ECO:0000313" key="7">
    <source>
        <dbReference type="EnsemblMetazoa" id="Aqu2.1.05394_001"/>
    </source>
</evidence>
<dbReference type="InterPro" id="IPR013083">
    <property type="entry name" value="Znf_RING/FYVE/PHD"/>
</dbReference>
<dbReference type="Gene3D" id="3.30.40.10">
    <property type="entry name" value="Zinc/RING finger domain, C3HC4 (zinc finger)"/>
    <property type="match status" value="1"/>
</dbReference>
<dbReference type="PROSITE" id="PS50016">
    <property type="entry name" value="ZF_PHD_2"/>
    <property type="match status" value="1"/>
</dbReference>
<feature type="domain" description="PHD-type" evidence="6">
    <location>
        <begin position="30"/>
        <end position="93"/>
    </location>
</feature>
<dbReference type="PANTHER" id="PTHR37445">
    <property type="entry name" value="PROTEIN CBG24663"/>
    <property type="match status" value="1"/>
</dbReference>
<evidence type="ECO:0000256" key="3">
    <source>
        <dbReference type="ARBA" id="ARBA00022833"/>
    </source>
</evidence>
<feature type="region of interest" description="Disordered" evidence="5">
    <location>
        <begin position="318"/>
        <end position="379"/>
    </location>
</feature>
<feature type="compositionally biased region" description="Polar residues" evidence="5">
    <location>
        <begin position="156"/>
        <end position="165"/>
    </location>
</feature>
<dbReference type="EnsemblMetazoa" id="Aqu2.1.05394_001">
    <property type="protein sequence ID" value="Aqu2.1.05394_001"/>
    <property type="gene ID" value="Aqu2.1.05394"/>
</dbReference>
<keyword evidence="2 4" id="KW-0863">Zinc-finger</keyword>
<dbReference type="AlphaFoldDB" id="A0A1X7STC2"/>